<evidence type="ECO:0000313" key="2">
    <source>
        <dbReference type="RefSeq" id="XP_020722627.1"/>
    </source>
</evidence>
<dbReference type="RefSeq" id="XP_020722627.1">
    <property type="nucleotide sequence ID" value="XM_020866968.2"/>
</dbReference>
<gene>
    <name evidence="2" type="primary">LOC110119940</name>
</gene>
<dbReference type="OrthoDB" id="7614296at2759"/>
<reference evidence="2" key="1">
    <citation type="submission" date="2025-08" db="UniProtKB">
        <authorList>
            <consortium name="RefSeq"/>
        </authorList>
    </citation>
    <scope>IDENTIFICATION</scope>
</reference>
<accession>A0A9B7HY26</accession>
<dbReference type="KEGG" id="bter:110119940"/>
<name>A0A9B7HY26_BOMTE</name>
<dbReference type="AlphaFoldDB" id="A0A9B7HY26"/>
<evidence type="ECO:0000313" key="1">
    <source>
        <dbReference type="Proteomes" id="UP000835206"/>
    </source>
</evidence>
<protein>
    <submittedName>
        <fullName evidence="2">Uncharacterized protein LOC110119940</fullName>
    </submittedName>
</protein>
<sequence length="274" mass="32972">MMLEYTNEYNGSFLSCGKLKEISTVLKEGRTIQSRVMNFILTIISYIVLKIDDRSRLHEFTDIFDDRYLQILKNDLENLMHFKTKFFNLLILELLLETVKKENNYRNRRLKLNAAVDTANKGYSKVVLQKKVKAIVKFLIFRKVKTSSYLYDENNTFNWFSYKQKISVVLNNEISPKENFLTIKNNLKDYCEKNIMNCIFYKRKNECTNNVKNLTNYTNKEPRFYETFMYYTCISDLCTKFYWLLWYGWLAICMYYCCKHFLPDVLRCCISINQ</sequence>
<keyword evidence="1" id="KW-1185">Reference proteome</keyword>
<organism evidence="1 2">
    <name type="scientific">Bombus terrestris</name>
    <name type="common">Buff-tailed bumblebee</name>
    <name type="synonym">Apis terrestris</name>
    <dbReference type="NCBI Taxonomy" id="30195"/>
    <lineage>
        <taxon>Eukaryota</taxon>
        <taxon>Metazoa</taxon>
        <taxon>Ecdysozoa</taxon>
        <taxon>Arthropoda</taxon>
        <taxon>Hexapoda</taxon>
        <taxon>Insecta</taxon>
        <taxon>Pterygota</taxon>
        <taxon>Neoptera</taxon>
        <taxon>Endopterygota</taxon>
        <taxon>Hymenoptera</taxon>
        <taxon>Apocrita</taxon>
        <taxon>Aculeata</taxon>
        <taxon>Apoidea</taxon>
        <taxon>Anthophila</taxon>
        <taxon>Apidae</taxon>
        <taxon>Bombus</taxon>
        <taxon>Bombus</taxon>
    </lineage>
</organism>
<dbReference type="GeneID" id="110119940"/>
<proteinExistence type="predicted"/>
<dbReference type="Proteomes" id="UP000835206">
    <property type="component" value="Chromosome 15"/>
</dbReference>